<evidence type="ECO:0000256" key="6">
    <source>
        <dbReference type="HAMAP-Rule" id="MF_01862"/>
    </source>
</evidence>
<keyword evidence="1 6" id="KW-0963">Cytoplasm</keyword>
<evidence type="ECO:0000259" key="8">
    <source>
        <dbReference type="Pfam" id="PF08468"/>
    </source>
</evidence>
<comment type="subunit">
    <text evidence="6">Monomer.</text>
</comment>
<keyword evidence="4 6" id="KW-0808">Transferase</keyword>
<dbReference type="GO" id="GO:0003676">
    <property type="term" value="F:nucleic acid binding"/>
    <property type="evidence" value="ECO:0007669"/>
    <property type="project" value="InterPro"/>
</dbReference>
<dbReference type="InterPro" id="IPR013675">
    <property type="entry name" value="Mtase_sm_N"/>
</dbReference>
<dbReference type="AlphaFoldDB" id="A0A4V1F9G8"/>
<dbReference type="InterPro" id="IPR007848">
    <property type="entry name" value="Small_mtfrase_dom"/>
</dbReference>
<name>A0A4V1F9G8_9GAMM</name>
<keyword evidence="2 6" id="KW-0698">rRNA processing</keyword>
<dbReference type="Pfam" id="PF05175">
    <property type="entry name" value="MTS"/>
    <property type="match status" value="1"/>
</dbReference>
<dbReference type="SUPFAM" id="SSF53335">
    <property type="entry name" value="S-adenosyl-L-methionine-dependent methyltransferases"/>
    <property type="match status" value="1"/>
</dbReference>
<dbReference type="HAMAP" id="MF_01862">
    <property type="entry name" value="16SrRNA_methyltr_C"/>
    <property type="match status" value="1"/>
</dbReference>
<dbReference type="PROSITE" id="PS00092">
    <property type="entry name" value="N6_MTASE"/>
    <property type="match status" value="1"/>
</dbReference>
<dbReference type="InterPro" id="IPR002052">
    <property type="entry name" value="DNA_methylase_N6_adenine_CS"/>
</dbReference>
<dbReference type="GO" id="GO:0005737">
    <property type="term" value="C:cytoplasm"/>
    <property type="evidence" value="ECO:0007669"/>
    <property type="project" value="UniProtKB-SubCell"/>
</dbReference>
<protein>
    <recommendedName>
        <fullName evidence="6">Ribosomal RNA small subunit methyltransferase C</fullName>
        <ecNumber evidence="6">2.1.1.172</ecNumber>
    </recommendedName>
    <alternativeName>
        <fullName evidence="6">16S rRNA m2G1207 methyltransferase</fullName>
    </alternativeName>
    <alternativeName>
        <fullName evidence="6">rRNA (guanine-N(2)-)-methyltransferase RsmC</fullName>
    </alternativeName>
</protein>
<comment type="catalytic activity">
    <reaction evidence="6">
        <text>guanosine(1207) in 16S rRNA + S-adenosyl-L-methionine = N(2)-methylguanosine(1207) in 16S rRNA + S-adenosyl-L-homocysteine + H(+)</text>
        <dbReference type="Rhea" id="RHEA:42736"/>
        <dbReference type="Rhea" id="RHEA-COMP:10213"/>
        <dbReference type="Rhea" id="RHEA-COMP:10214"/>
        <dbReference type="ChEBI" id="CHEBI:15378"/>
        <dbReference type="ChEBI" id="CHEBI:57856"/>
        <dbReference type="ChEBI" id="CHEBI:59789"/>
        <dbReference type="ChEBI" id="CHEBI:74269"/>
        <dbReference type="ChEBI" id="CHEBI:74481"/>
        <dbReference type="EC" id="2.1.1.172"/>
    </reaction>
</comment>
<evidence type="ECO:0000313" key="10">
    <source>
        <dbReference type="Proteomes" id="UP000299580"/>
    </source>
</evidence>
<dbReference type="PANTHER" id="PTHR47816">
    <property type="entry name" value="RIBOSOMAL RNA SMALL SUBUNIT METHYLTRANSFERASE C"/>
    <property type="match status" value="1"/>
</dbReference>
<evidence type="ECO:0000256" key="2">
    <source>
        <dbReference type="ARBA" id="ARBA00022552"/>
    </source>
</evidence>
<dbReference type="RefSeq" id="WP_137712592.1">
    <property type="nucleotide sequence ID" value="NZ_CP034035.1"/>
</dbReference>
<evidence type="ECO:0000256" key="5">
    <source>
        <dbReference type="ARBA" id="ARBA00022691"/>
    </source>
</evidence>
<keyword evidence="5 6" id="KW-0949">S-adenosyl-L-methionine</keyword>
<keyword evidence="10" id="KW-1185">Reference proteome</keyword>
<evidence type="ECO:0000313" key="9">
    <source>
        <dbReference type="EMBL" id="QCR07523.1"/>
    </source>
</evidence>
<reference evidence="9 10" key="1">
    <citation type="submission" date="2018-11" db="EMBL/GenBank/DDBJ databases">
        <title>Genome sequences of Brenneria nigrifluens and Brenneria rubrifaciens.</title>
        <authorList>
            <person name="Poret-Peterson A.T."/>
            <person name="McClean A.E."/>
            <person name="Kluepfel D.A."/>
        </authorList>
    </citation>
    <scope>NUCLEOTIDE SEQUENCE [LARGE SCALE GENOMIC DNA]</scope>
    <source>
        <strain evidence="9 10">6D370</strain>
    </source>
</reference>
<feature type="domain" description="Methyltransferase small" evidence="7">
    <location>
        <begin position="167"/>
        <end position="333"/>
    </location>
</feature>
<keyword evidence="3 6" id="KW-0489">Methyltransferase</keyword>
<organism evidence="9 10">
    <name type="scientific">Brenneria rubrifaciens</name>
    <dbReference type="NCBI Taxonomy" id="55213"/>
    <lineage>
        <taxon>Bacteria</taxon>
        <taxon>Pseudomonadati</taxon>
        <taxon>Pseudomonadota</taxon>
        <taxon>Gammaproteobacteria</taxon>
        <taxon>Enterobacterales</taxon>
        <taxon>Pectobacteriaceae</taxon>
        <taxon>Brenneria</taxon>
    </lineage>
</organism>
<evidence type="ECO:0000256" key="1">
    <source>
        <dbReference type="ARBA" id="ARBA00022490"/>
    </source>
</evidence>
<evidence type="ECO:0000259" key="7">
    <source>
        <dbReference type="Pfam" id="PF05175"/>
    </source>
</evidence>
<dbReference type="NCBIfam" id="NF007023">
    <property type="entry name" value="PRK09489.1"/>
    <property type="match status" value="1"/>
</dbReference>
<dbReference type="KEGG" id="brb:EH207_02540"/>
<evidence type="ECO:0000256" key="4">
    <source>
        <dbReference type="ARBA" id="ARBA00022679"/>
    </source>
</evidence>
<dbReference type="GO" id="GO:0052914">
    <property type="term" value="F:16S rRNA (guanine(1207)-N(2))-methyltransferase activity"/>
    <property type="evidence" value="ECO:0007669"/>
    <property type="project" value="UniProtKB-EC"/>
</dbReference>
<accession>A0A4V1F9G8</accession>
<comment type="subcellular location">
    <subcellularLocation>
        <location evidence="6">Cytoplasm</location>
    </subcellularLocation>
</comment>
<dbReference type="Pfam" id="PF08468">
    <property type="entry name" value="MTS_N"/>
    <property type="match status" value="1"/>
</dbReference>
<evidence type="ECO:0000256" key="3">
    <source>
        <dbReference type="ARBA" id="ARBA00022603"/>
    </source>
</evidence>
<proteinExistence type="inferred from homology"/>
<dbReference type="InterPro" id="IPR023543">
    <property type="entry name" value="rRNA_ssu_MeTfrase_C"/>
</dbReference>
<feature type="domain" description="Methyltransferase small N-terminal" evidence="8">
    <location>
        <begin position="8"/>
        <end position="162"/>
    </location>
</feature>
<dbReference type="EMBL" id="CP034035">
    <property type="protein sequence ID" value="QCR07523.1"/>
    <property type="molecule type" value="Genomic_DNA"/>
</dbReference>
<dbReference type="Proteomes" id="UP000299580">
    <property type="component" value="Chromosome"/>
</dbReference>
<dbReference type="EC" id="2.1.1.172" evidence="6"/>
<dbReference type="InterPro" id="IPR046977">
    <property type="entry name" value="RsmC/RlmG"/>
</dbReference>
<gene>
    <name evidence="6 9" type="primary">rsmC</name>
    <name evidence="9" type="ORF">EH207_02540</name>
</gene>
<dbReference type="PANTHER" id="PTHR47816:SF4">
    <property type="entry name" value="RIBOSOMAL RNA SMALL SUBUNIT METHYLTRANSFERASE C"/>
    <property type="match status" value="1"/>
</dbReference>
<dbReference type="InterPro" id="IPR029063">
    <property type="entry name" value="SAM-dependent_MTases_sf"/>
</dbReference>
<dbReference type="OrthoDB" id="9816072at2"/>
<dbReference type="CDD" id="cd02440">
    <property type="entry name" value="AdoMet_MTases"/>
    <property type="match status" value="1"/>
</dbReference>
<sequence length="348" mass="37917">MSVLTPASEVILRHSDEFVSRRVLFAGDLQDTLPAQFEASDVRVHATQFHHWQQLNRSLGDRVQYGLLADAALAADCDTLIYYWPKSKQEAEFQLFNLLSLLPVSTEIFVVGENRSGVRSAENMLADVAALMKIDSARRCGLYHGRIDKQTAFDLDEWWDEYVYDGVTVKTLPGVFSRDGLDPGSQLLLSTFEPHIKGNVLDIACGAGVLAAALAKQSPKIRLTLSDVSAGAVESSKATMAANQLEGEVIASNVYSNITGRFDMIVSNPPFHDGLQTSLQAVELLIRGAVAHLPIGGQLRIVANAFLPYPALLDAAFGSHEVLAQTGRFKVYQATVGRPPRTAAKGRH</sequence>
<comment type="function">
    <text evidence="6">Specifically methylates the guanine in position 1207 of 16S rRNA in the 30S particle.</text>
</comment>
<dbReference type="Gene3D" id="3.40.50.150">
    <property type="entry name" value="Vaccinia Virus protein VP39"/>
    <property type="match status" value="2"/>
</dbReference>
<comment type="similarity">
    <text evidence="6">Belongs to the methyltransferase superfamily. RsmC family.</text>
</comment>